<keyword evidence="3" id="KW-1185">Reference proteome</keyword>
<evidence type="ECO:0000256" key="1">
    <source>
        <dbReference type="SAM" id="MobiDB-lite"/>
    </source>
</evidence>
<feature type="compositionally biased region" description="Acidic residues" evidence="1">
    <location>
        <begin position="51"/>
        <end position="61"/>
    </location>
</feature>
<accession>A0ABQ3FCW0</accession>
<dbReference type="EMBL" id="BMZM01000001">
    <property type="protein sequence ID" value="GHC19032.1"/>
    <property type="molecule type" value="Genomic_DNA"/>
</dbReference>
<organism evidence="2 3">
    <name type="scientific">Kushneria pakistanensis</name>
    <dbReference type="NCBI Taxonomy" id="1508770"/>
    <lineage>
        <taxon>Bacteria</taxon>
        <taxon>Pseudomonadati</taxon>
        <taxon>Pseudomonadota</taxon>
        <taxon>Gammaproteobacteria</taxon>
        <taxon>Oceanospirillales</taxon>
        <taxon>Halomonadaceae</taxon>
        <taxon>Kushneria</taxon>
    </lineage>
</organism>
<feature type="region of interest" description="Disordered" evidence="1">
    <location>
        <begin position="13"/>
        <end position="61"/>
    </location>
</feature>
<proteinExistence type="predicted"/>
<comment type="caution">
    <text evidence="2">The sequence shown here is derived from an EMBL/GenBank/DDBJ whole genome shotgun (WGS) entry which is preliminary data.</text>
</comment>
<reference evidence="3" key="1">
    <citation type="journal article" date="2019" name="Int. J. Syst. Evol. Microbiol.">
        <title>The Global Catalogue of Microorganisms (GCM) 10K type strain sequencing project: providing services to taxonomists for standard genome sequencing and annotation.</title>
        <authorList>
            <consortium name="The Broad Institute Genomics Platform"/>
            <consortium name="The Broad Institute Genome Sequencing Center for Infectious Disease"/>
            <person name="Wu L."/>
            <person name="Ma J."/>
        </authorList>
    </citation>
    <scope>NUCLEOTIDE SEQUENCE [LARGE SCALE GENOMIC DNA]</scope>
    <source>
        <strain evidence="3">KCTC 42082</strain>
    </source>
</reference>
<protein>
    <submittedName>
        <fullName evidence="2">Uncharacterized protein</fullName>
    </submittedName>
</protein>
<dbReference type="Proteomes" id="UP000604243">
    <property type="component" value="Unassembled WGS sequence"/>
</dbReference>
<feature type="compositionally biased region" description="Basic and acidic residues" evidence="1">
    <location>
        <begin position="40"/>
        <end position="49"/>
    </location>
</feature>
<gene>
    <name evidence="2" type="ORF">GCM10010082_08140</name>
</gene>
<evidence type="ECO:0000313" key="2">
    <source>
        <dbReference type="EMBL" id="GHC19032.1"/>
    </source>
</evidence>
<name>A0ABQ3FCW0_9GAMM</name>
<sequence length="61" mass="6722">MLICGILSGLSDVESLEPGRDSRQDSAPFKSRATAVRTSQRYERRKASFDTDPDSESDGDN</sequence>
<evidence type="ECO:0000313" key="3">
    <source>
        <dbReference type="Proteomes" id="UP000604243"/>
    </source>
</evidence>